<name>A0A4U1G167_9SPHI</name>
<accession>A0A4U1G167</accession>
<comment type="caution">
    <text evidence="2">The sequence shown here is derived from an EMBL/GenBank/DDBJ whole genome shotgun (WGS) entry which is preliminary data.</text>
</comment>
<feature type="coiled-coil region" evidence="1">
    <location>
        <begin position="427"/>
        <end position="454"/>
    </location>
</feature>
<proteinExistence type="predicted"/>
<dbReference type="AlphaFoldDB" id="A0A4U1G167"/>
<dbReference type="RefSeq" id="WP_136881970.1">
    <property type="nucleotide sequence ID" value="NZ_SWDX01000012.1"/>
</dbReference>
<dbReference type="Proteomes" id="UP000309594">
    <property type="component" value="Unassembled WGS sequence"/>
</dbReference>
<evidence type="ECO:0000313" key="2">
    <source>
        <dbReference type="EMBL" id="TKC56599.1"/>
    </source>
</evidence>
<reference evidence="2 3" key="1">
    <citation type="submission" date="2019-04" db="EMBL/GenBank/DDBJ databases">
        <title>Pedobacter sp. RP-1-16 sp. nov., isolated from Arctic soil.</title>
        <authorList>
            <person name="Dahal R.H."/>
            <person name="Kim D.-U."/>
        </authorList>
    </citation>
    <scope>NUCLEOTIDE SEQUENCE [LARGE SCALE GENOMIC DNA]</scope>
    <source>
        <strain evidence="2 3">RP-1-16</strain>
    </source>
</reference>
<keyword evidence="1" id="KW-0175">Coiled coil</keyword>
<gene>
    <name evidence="2" type="ORF">FBD94_23080</name>
</gene>
<evidence type="ECO:0000256" key="1">
    <source>
        <dbReference type="SAM" id="Coils"/>
    </source>
</evidence>
<sequence length="456" mass="47672">MKKTLTIALVLVTCSIIGKSQISQETLQSVTDRGTTTTNALISTSPGSNFLYGDLSLGYTTYQGYKFAVNGGAFINGGLNINGSGNFVGNLTAPTARIGNIKTNQIEITRASGTSSIYGTTDLVLEGDPLYLNAYSSGNINIALGGGNVGIGTPTPSAKLDVNGTGKFSGTVSANSVLANDYIVGTTLRARLSNNDLWDIGTSGNILTFNGYNGSSFNAAATLNRNGNASFSGSLAWGTGTSTAGTIVNTAISGTVLAARQGSSTDFLLANGIGNNVLTVPTGTVNAAFYGNVAAPTAKIGNIKTNQIEITRASGTSSIYGTTDLVLEGDPLYLNAYSSGNISIALGGGNVGIGTPTPREKLSVNGKIRAQEVKVENINWPDYVFTKFYRLPELEETAKHIKEKGHLPGIPSAEEVKNNGIDLGEMNAKLLQKIEELTLHLIKLNERLLKLEKKQP</sequence>
<dbReference type="EMBL" id="SWDX01000012">
    <property type="protein sequence ID" value="TKC56599.1"/>
    <property type="molecule type" value="Genomic_DNA"/>
</dbReference>
<organism evidence="2 3">
    <name type="scientific">Pedobacter hiemivivus</name>
    <dbReference type="NCBI Taxonomy" id="2530454"/>
    <lineage>
        <taxon>Bacteria</taxon>
        <taxon>Pseudomonadati</taxon>
        <taxon>Bacteroidota</taxon>
        <taxon>Sphingobacteriia</taxon>
        <taxon>Sphingobacteriales</taxon>
        <taxon>Sphingobacteriaceae</taxon>
        <taxon>Pedobacter</taxon>
    </lineage>
</organism>
<evidence type="ECO:0000313" key="3">
    <source>
        <dbReference type="Proteomes" id="UP000309594"/>
    </source>
</evidence>
<evidence type="ECO:0008006" key="4">
    <source>
        <dbReference type="Google" id="ProtNLM"/>
    </source>
</evidence>
<protein>
    <recommendedName>
        <fullName evidence="4">BZIP transcription factor</fullName>
    </recommendedName>
</protein>